<dbReference type="RefSeq" id="WP_156719512.1">
    <property type="nucleotide sequence ID" value="NZ_CACRUF010000019.1"/>
</dbReference>
<dbReference type="AlphaFoldDB" id="A0A6N3BA76"/>
<evidence type="ECO:0000313" key="2">
    <source>
        <dbReference type="EMBL" id="VYT98636.1"/>
    </source>
</evidence>
<reference evidence="2" key="1">
    <citation type="submission" date="2019-11" db="EMBL/GenBank/DDBJ databases">
        <authorList>
            <person name="Feng L."/>
        </authorList>
    </citation>
    <scope>NUCLEOTIDE SEQUENCE</scope>
    <source>
        <strain evidence="2">VdisparLFYP95</strain>
    </source>
</reference>
<dbReference type="EMBL" id="CACRUF010000019">
    <property type="protein sequence ID" value="VYT98636.1"/>
    <property type="molecule type" value="Genomic_DNA"/>
</dbReference>
<sequence>MKRFVSKLLLVSSLGISLAQGVMAHTDDSGVLGGLENSPDIYGYLNNYNYSLMLADHRYSHHDMYISSDKAVIVSLWGNRLQPDIYIIKPGYATNKGITVGMSRSDVEDTYGPLVTYSIYQNPVEPYGEIEKGYGNYSGYYVGEYVGAHNSGLSFVFNKYTDTVVLIRYQQNRHGNSRVMSDVDSYHLLPYLL</sequence>
<protein>
    <submittedName>
        <fullName evidence="2">Uncharacterized protein</fullName>
    </submittedName>
</protein>
<gene>
    <name evidence="2" type="ORF">VDLFYP95_01218</name>
</gene>
<evidence type="ECO:0000256" key="1">
    <source>
        <dbReference type="SAM" id="SignalP"/>
    </source>
</evidence>
<accession>A0A6N3BA76</accession>
<organism evidence="2">
    <name type="scientific">Veillonella dispar</name>
    <dbReference type="NCBI Taxonomy" id="39778"/>
    <lineage>
        <taxon>Bacteria</taxon>
        <taxon>Bacillati</taxon>
        <taxon>Bacillota</taxon>
        <taxon>Negativicutes</taxon>
        <taxon>Veillonellales</taxon>
        <taxon>Veillonellaceae</taxon>
        <taxon>Veillonella</taxon>
    </lineage>
</organism>
<proteinExistence type="predicted"/>
<keyword evidence="1" id="KW-0732">Signal</keyword>
<feature type="chain" id="PRO_5027123002" evidence="1">
    <location>
        <begin position="25"/>
        <end position="193"/>
    </location>
</feature>
<feature type="signal peptide" evidence="1">
    <location>
        <begin position="1"/>
        <end position="24"/>
    </location>
</feature>
<name>A0A6N3BA76_9FIRM</name>